<organism evidence="11 12">
    <name type="scientific">Falco tinnunculus</name>
    <name type="common">Common kestrel</name>
    <dbReference type="NCBI Taxonomy" id="100819"/>
    <lineage>
        <taxon>Eukaryota</taxon>
        <taxon>Metazoa</taxon>
        <taxon>Chordata</taxon>
        <taxon>Craniata</taxon>
        <taxon>Vertebrata</taxon>
        <taxon>Euteleostomi</taxon>
        <taxon>Archelosauria</taxon>
        <taxon>Archosauria</taxon>
        <taxon>Dinosauria</taxon>
        <taxon>Saurischia</taxon>
        <taxon>Theropoda</taxon>
        <taxon>Coelurosauria</taxon>
        <taxon>Aves</taxon>
        <taxon>Neognathae</taxon>
        <taxon>Neoaves</taxon>
        <taxon>Telluraves</taxon>
        <taxon>Australaves</taxon>
        <taxon>Falconiformes</taxon>
        <taxon>Falconidae</taxon>
        <taxon>Falco</taxon>
    </lineage>
</organism>
<dbReference type="Pfam" id="PF00011">
    <property type="entry name" value="HSP20"/>
    <property type="match status" value="1"/>
</dbReference>
<dbReference type="GO" id="GO:0007283">
    <property type="term" value="P:spermatogenesis"/>
    <property type="evidence" value="ECO:0007669"/>
    <property type="project" value="UniProtKB-KW"/>
</dbReference>
<comment type="function">
    <text evidence="1">Component of the outer dense fibers (ODF) of spermatozoa. ODF are filamentous structures located on the outside of the axoneme in the midpiece and principal piece of the mammalian sperm tail and may help to maintain the passive elastic structures and elastic recoil of the sperm tail.</text>
</comment>
<evidence type="ECO:0000256" key="8">
    <source>
        <dbReference type="ARBA" id="ARBA00022871"/>
    </source>
</evidence>
<evidence type="ECO:0000313" key="12">
    <source>
        <dbReference type="Proteomes" id="UP000694562"/>
    </source>
</evidence>
<evidence type="ECO:0000256" key="7">
    <source>
        <dbReference type="ARBA" id="ARBA00022846"/>
    </source>
</evidence>
<keyword evidence="12" id="KW-1185">Reference proteome</keyword>
<comment type="subcellular location">
    <subcellularLocation>
        <location evidence="2">Cell projection</location>
        <location evidence="2">Cilium</location>
        <location evidence="2">Flagellum</location>
    </subcellularLocation>
    <subcellularLocation>
        <location evidence="3">Cytoplasm</location>
        <location evidence="3">Cytoskeleton</location>
        <location evidence="3">Microtubule organizing center</location>
        <location evidence="3">Centrosome</location>
    </subcellularLocation>
</comment>
<dbReference type="InterPro" id="IPR002068">
    <property type="entry name" value="A-crystallin/Hsp20_dom"/>
</dbReference>
<keyword evidence="5" id="KW-0217">Developmental protein</keyword>
<dbReference type="GO" id="GO:0030154">
    <property type="term" value="P:cell differentiation"/>
    <property type="evidence" value="ECO:0007669"/>
    <property type="project" value="UniProtKB-KW"/>
</dbReference>
<dbReference type="InterPro" id="IPR008978">
    <property type="entry name" value="HSP20-like_chaperone"/>
</dbReference>
<keyword evidence="7" id="KW-0282">Flagellum</keyword>
<dbReference type="Gene3D" id="2.60.40.790">
    <property type="match status" value="1"/>
</dbReference>
<keyword evidence="6" id="KW-0221">Differentiation</keyword>
<evidence type="ECO:0000313" key="11">
    <source>
        <dbReference type="Ensembl" id="ENSFTIP00000022302.1"/>
    </source>
</evidence>
<keyword evidence="8" id="KW-0744">Spermatogenesis</keyword>
<evidence type="ECO:0000256" key="4">
    <source>
        <dbReference type="ARBA" id="ARBA00019020"/>
    </source>
</evidence>
<dbReference type="Proteomes" id="UP000694562">
    <property type="component" value="Unplaced"/>
</dbReference>
<dbReference type="PANTHER" id="PTHR17125:SF2">
    <property type="entry name" value="OUTER DENSE FIBER PROTEIN 1"/>
    <property type="match status" value="1"/>
</dbReference>
<dbReference type="GO" id="GO:0099513">
    <property type="term" value="C:polymeric cytoskeletal fiber"/>
    <property type="evidence" value="ECO:0007669"/>
    <property type="project" value="InterPro"/>
</dbReference>
<evidence type="ECO:0000256" key="9">
    <source>
        <dbReference type="ARBA" id="ARBA00023069"/>
    </source>
</evidence>
<accession>A0A8C4V5Z0</accession>
<evidence type="ECO:0000256" key="6">
    <source>
        <dbReference type="ARBA" id="ARBA00022782"/>
    </source>
</evidence>
<reference evidence="11" key="2">
    <citation type="submission" date="2025-09" db="UniProtKB">
        <authorList>
            <consortium name="Ensembl"/>
        </authorList>
    </citation>
    <scope>IDENTIFICATION</scope>
</reference>
<keyword evidence="9" id="KW-0966">Cell projection</keyword>
<dbReference type="PANTHER" id="PTHR17125">
    <property type="entry name" value="OUTER DENSE FIBER PROTEIN 1"/>
    <property type="match status" value="1"/>
</dbReference>
<proteinExistence type="predicted"/>
<evidence type="ECO:0000256" key="3">
    <source>
        <dbReference type="ARBA" id="ARBA00004300"/>
    </source>
</evidence>
<dbReference type="SUPFAM" id="SSF49764">
    <property type="entry name" value="HSP20-like chaperones"/>
    <property type="match status" value="1"/>
</dbReference>
<dbReference type="AlphaFoldDB" id="A0A8C4V5Z0"/>
<dbReference type="GO" id="GO:0005813">
    <property type="term" value="C:centrosome"/>
    <property type="evidence" value="ECO:0007669"/>
    <property type="project" value="UniProtKB-SubCell"/>
</dbReference>
<sequence>MLSLSARLPSTATLGTTYWLEHKSMSLPSETTAGFQPITGGNSGTPFPQKTLGRISFHKNIYSPPTSNFLALMDVKDFDPKEVTVTVRDGKVKVLAEHKEERTTARAKEYNYRSITKEISLPPGVREDEVTYSLGPNGTVKIQQSSTVIPLLHPSYPSALGLSH</sequence>
<dbReference type="GO" id="GO:0031514">
    <property type="term" value="C:motile cilium"/>
    <property type="evidence" value="ECO:0007669"/>
    <property type="project" value="UniProtKB-SubCell"/>
</dbReference>
<dbReference type="Ensembl" id="ENSFTIT00000023223.1">
    <property type="protein sequence ID" value="ENSFTIP00000022302.1"/>
    <property type="gene ID" value="ENSFTIG00000014400.1"/>
</dbReference>
<feature type="domain" description="SHSP" evidence="10">
    <location>
        <begin position="69"/>
        <end position="143"/>
    </location>
</feature>
<protein>
    <recommendedName>
        <fullName evidence="4">Outer dense fiber protein 1</fullName>
    </recommendedName>
</protein>
<reference evidence="11" key="1">
    <citation type="submission" date="2025-08" db="UniProtKB">
        <authorList>
            <consortium name="Ensembl"/>
        </authorList>
    </citation>
    <scope>IDENTIFICATION</scope>
</reference>
<evidence type="ECO:0000256" key="2">
    <source>
        <dbReference type="ARBA" id="ARBA00004230"/>
    </source>
</evidence>
<keyword evidence="9" id="KW-0969">Cilium</keyword>
<dbReference type="InterPro" id="IPR037389">
    <property type="entry name" value="ODFP"/>
</dbReference>
<dbReference type="OrthoDB" id="1431247at2759"/>
<evidence type="ECO:0000259" key="10">
    <source>
        <dbReference type="Pfam" id="PF00011"/>
    </source>
</evidence>
<evidence type="ECO:0000256" key="1">
    <source>
        <dbReference type="ARBA" id="ARBA00001979"/>
    </source>
</evidence>
<name>A0A8C4V5Z0_FALTI</name>
<evidence type="ECO:0000256" key="5">
    <source>
        <dbReference type="ARBA" id="ARBA00022473"/>
    </source>
</evidence>